<evidence type="ECO:0000313" key="3">
    <source>
        <dbReference type="Proteomes" id="UP000251213"/>
    </source>
</evidence>
<keyword evidence="1" id="KW-0812">Transmembrane</keyword>
<reference evidence="2 3" key="1">
    <citation type="submission" date="2018-06" db="EMBL/GenBank/DDBJ databases">
        <title>Thermoflavimicrobium daqus sp. nov., a thermophilic microbe isolated from Moutai-flavour Daqu.</title>
        <authorList>
            <person name="Wang X."/>
            <person name="Zhou H."/>
        </authorList>
    </citation>
    <scope>NUCLEOTIDE SEQUENCE [LARGE SCALE GENOMIC DNA]</scope>
    <source>
        <strain evidence="2 3">FBKL4.011</strain>
    </source>
</reference>
<dbReference type="EMBL" id="QJKK01000004">
    <property type="protein sequence ID" value="RAL24587.1"/>
    <property type="molecule type" value="Genomic_DNA"/>
</dbReference>
<name>A0A364K5H5_9BACL</name>
<dbReference type="OrthoDB" id="2413078at2"/>
<feature type="transmembrane region" description="Helical" evidence="1">
    <location>
        <begin position="53"/>
        <end position="74"/>
    </location>
</feature>
<keyword evidence="1" id="KW-0472">Membrane</keyword>
<comment type="caution">
    <text evidence="2">The sequence shown here is derived from an EMBL/GenBank/DDBJ whole genome shotgun (WGS) entry which is preliminary data.</text>
</comment>
<dbReference type="AlphaFoldDB" id="A0A364K5H5"/>
<feature type="transmembrane region" description="Helical" evidence="1">
    <location>
        <begin position="28"/>
        <end position="47"/>
    </location>
</feature>
<reference evidence="2 3" key="2">
    <citation type="submission" date="2018-06" db="EMBL/GenBank/DDBJ databases">
        <authorList>
            <person name="Zhirakovskaya E."/>
        </authorList>
    </citation>
    <scope>NUCLEOTIDE SEQUENCE [LARGE SCALE GENOMIC DNA]</scope>
    <source>
        <strain evidence="2 3">FBKL4.011</strain>
    </source>
</reference>
<sequence>MFRIYAFLIAIVILGVQYFLSRRDNAYWGAILPILYLMTMGYLWFFGTLSGSTIDLVIAIFAGLIALLGAWASGRESMKKKRKRELEKMKSYDIQ</sequence>
<gene>
    <name evidence="2" type="ORF">DL897_09785</name>
</gene>
<proteinExistence type="predicted"/>
<organism evidence="2 3">
    <name type="scientific">Thermoflavimicrobium daqui</name>
    <dbReference type="NCBI Taxonomy" id="2137476"/>
    <lineage>
        <taxon>Bacteria</taxon>
        <taxon>Bacillati</taxon>
        <taxon>Bacillota</taxon>
        <taxon>Bacilli</taxon>
        <taxon>Bacillales</taxon>
        <taxon>Thermoactinomycetaceae</taxon>
        <taxon>Thermoflavimicrobium</taxon>
    </lineage>
</organism>
<dbReference type="RefSeq" id="WP_113658958.1">
    <property type="nucleotide sequence ID" value="NZ_KZ845666.1"/>
</dbReference>
<dbReference type="Proteomes" id="UP000251213">
    <property type="component" value="Unassembled WGS sequence"/>
</dbReference>
<feature type="transmembrane region" description="Helical" evidence="1">
    <location>
        <begin position="6"/>
        <end position="21"/>
    </location>
</feature>
<keyword evidence="3" id="KW-1185">Reference proteome</keyword>
<accession>A0A364K5H5</accession>
<protein>
    <submittedName>
        <fullName evidence="2">Uncharacterized protein</fullName>
    </submittedName>
</protein>
<evidence type="ECO:0000256" key="1">
    <source>
        <dbReference type="SAM" id="Phobius"/>
    </source>
</evidence>
<keyword evidence="1" id="KW-1133">Transmembrane helix</keyword>
<evidence type="ECO:0000313" key="2">
    <source>
        <dbReference type="EMBL" id="RAL24587.1"/>
    </source>
</evidence>